<accession>A0A1W0A6W2</accession>
<organism evidence="3 4">
    <name type="scientific">Thraustotheca clavata</name>
    <dbReference type="NCBI Taxonomy" id="74557"/>
    <lineage>
        <taxon>Eukaryota</taxon>
        <taxon>Sar</taxon>
        <taxon>Stramenopiles</taxon>
        <taxon>Oomycota</taxon>
        <taxon>Saprolegniomycetes</taxon>
        <taxon>Saprolegniales</taxon>
        <taxon>Achlyaceae</taxon>
        <taxon>Thraustotheca</taxon>
    </lineage>
</organism>
<keyword evidence="1" id="KW-0175">Coiled coil</keyword>
<dbReference type="AlphaFoldDB" id="A0A1W0A6W2"/>
<dbReference type="GO" id="GO:0005524">
    <property type="term" value="F:ATP binding"/>
    <property type="evidence" value="ECO:0007669"/>
    <property type="project" value="InterPro"/>
</dbReference>
<dbReference type="STRING" id="74557.A0A1W0A6W2"/>
<dbReference type="Proteomes" id="UP000243217">
    <property type="component" value="Unassembled WGS sequence"/>
</dbReference>
<evidence type="ECO:0000313" key="4">
    <source>
        <dbReference type="Proteomes" id="UP000243217"/>
    </source>
</evidence>
<feature type="coiled-coil region" evidence="1">
    <location>
        <begin position="76"/>
        <end position="114"/>
    </location>
</feature>
<feature type="coiled-coil region" evidence="1">
    <location>
        <begin position="471"/>
        <end position="623"/>
    </location>
</feature>
<reference evidence="3 4" key="1">
    <citation type="journal article" date="2014" name="Genome Biol. Evol.">
        <title>The secreted proteins of Achlya hypogyna and Thraustotheca clavata identify the ancestral oomycete secretome and reveal gene acquisitions by horizontal gene transfer.</title>
        <authorList>
            <person name="Misner I."/>
            <person name="Blouin N."/>
            <person name="Leonard G."/>
            <person name="Richards T.A."/>
            <person name="Lane C.E."/>
        </authorList>
    </citation>
    <scope>NUCLEOTIDE SEQUENCE [LARGE SCALE GENOMIC DNA]</scope>
    <source>
        <strain evidence="3 4">ATCC 34112</strain>
    </source>
</reference>
<sequence length="748" mass="86507">MLKANLLEYQTLENDIQNERTSLKSSKNDLEAHLTHCTTTLSQLNKKKGRARTFLAQDEAKLSTICRDHELKRKMKERLTRNLKKKENFVAEITEQLKARAHDMNEAKEKLDQLPFIDIADGHIDLIKRKCKISQELKDANSALDKNSLAIQSVSSSINTLKQSCLDNKTNLKKINRKSEELFSRIVKVKAEINQFTVSLSDIETTLKSLHRDRWTIGQEMLEASGDELRKVIHALQQKFGKSKIYGLLCDLATVESKYDAAVNSVLQRHAKVIVIKTRDIGLKVTSYFCEKKLGRVTCCIVDEIDLKSCTCNQMQQPCIKLCEVIFCDDMYRSVFHKYCGNWCVVQHTDDAIDKRLSNFDLVTLEGNLFLNNGEIRATNISCTNSKWKIKRHGDMTGSSSAEMFIMANLHQHKLRELDKDIETQQIQQLELIQSRSQLYEEVYKMEREFQDLKGIASSINRQISLHGIDLLSKQQQLTAYKNVKAELERKLKHLAKKLTEVNEHLLTKIPELESQEQRQACLDSIKQYEAQLRNLDHQSTSIPREINSLQQTIEALNKELEELGSQKSELSNSCNITKEKIDKINNDCLEIQKSSKSFQNQLSEMQDQYDKLMQQYEVKKLAQRRCRDDLQRITSEIDDYTARVIDPQPINEEEHSDFDSVKFKWDSHCNKKDLLEEEKRKLLDEKTTMSKQILSEAAVLQGQLEQTNARVHQLNQNIVAMMQNRNALINKRYKLSSVKLTFLDTTL</sequence>
<comment type="caution">
    <text evidence="3">The sequence shown here is derived from an EMBL/GenBank/DDBJ whole genome shotgun (WGS) entry which is preliminary data.</text>
</comment>
<dbReference type="GO" id="GO:0051276">
    <property type="term" value="P:chromosome organization"/>
    <property type="evidence" value="ECO:0007669"/>
    <property type="project" value="InterPro"/>
</dbReference>
<proteinExistence type="predicted"/>
<evidence type="ECO:0000259" key="2">
    <source>
        <dbReference type="Pfam" id="PF06470"/>
    </source>
</evidence>
<protein>
    <recommendedName>
        <fullName evidence="2">SMC hinge domain-containing protein</fullName>
    </recommendedName>
</protein>
<dbReference type="Gene3D" id="3.30.70.1620">
    <property type="match status" value="1"/>
</dbReference>
<feature type="domain" description="SMC hinge" evidence="2">
    <location>
        <begin position="244"/>
        <end position="354"/>
    </location>
</feature>
<evidence type="ECO:0000256" key="1">
    <source>
        <dbReference type="SAM" id="Coils"/>
    </source>
</evidence>
<dbReference type="InterPro" id="IPR010935">
    <property type="entry name" value="SMC_hinge"/>
</dbReference>
<feature type="coiled-coil region" evidence="1">
    <location>
        <begin position="673"/>
        <end position="732"/>
    </location>
</feature>
<dbReference type="Gene3D" id="1.10.287.1490">
    <property type="match status" value="1"/>
</dbReference>
<keyword evidence="4" id="KW-1185">Reference proteome</keyword>
<dbReference type="Pfam" id="PF06470">
    <property type="entry name" value="SMC_hinge"/>
    <property type="match status" value="1"/>
</dbReference>
<dbReference type="OrthoDB" id="552327at2759"/>
<dbReference type="SUPFAM" id="SSF75553">
    <property type="entry name" value="Smc hinge domain"/>
    <property type="match status" value="1"/>
</dbReference>
<dbReference type="PANTHER" id="PTHR43977">
    <property type="entry name" value="STRUCTURAL MAINTENANCE OF CHROMOSOMES PROTEIN 3"/>
    <property type="match status" value="1"/>
</dbReference>
<gene>
    <name evidence="3" type="ORF">THRCLA_01969</name>
</gene>
<dbReference type="Gene3D" id="1.20.1060.20">
    <property type="match status" value="1"/>
</dbReference>
<name>A0A1W0A6W2_9STRA</name>
<evidence type="ECO:0000313" key="3">
    <source>
        <dbReference type="EMBL" id="OQS05948.1"/>
    </source>
</evidence>
<dbReference type="EMBL" id="JNBS01000399">
    <property type="protein sequence ID" value="OQS05948.1"/>
    <property type="molecule type" value="Genomic_DNA"/>
</dbReference>
<dbReference type="InterPro" id="IPR036277">
    <property type="entry name" value="SMC_hinge_sf"/>
</dbReference>
<dbReference type="GO" id="GO:0005694">
    <property type="term" value="C:chromosome"/>
    <property type="evidence" value="ECO:0007669"/>
    <property type="project" value="InterPro"/>
</dbReference>